<dbReference type="GO" id="GO:0005634">
    <property type="term" value="C:nucleus"/>
    <property type="evidence" value="ECO:0007669"/>
    <property type="project" value="TreeGrafter"/>
</dbReference>
<dbReference type="GeneID" id="66114579"/>
<name>A0A9P7V8D2_9ASCO</name>
<protein>
    <recommendedName>
        <fullName evidence="1">CTLH/CRA C-terminal to LisH motif domain-containing protein</fullName>
    </recommendedName>
</protein>
<dbReference type="Proteomes" id="UP000790833">
    <property type="component" value="Unassembled WGS sequence"/>
</dbReference>
<dbReference type="InterPro" id="IPR024964">
    <property type="entry name" value="CTLH/CRA"/>
</dbReference>
<dbReference type="EMBL" id="JAHMUF010000014">
    <property type="protein sequence ID" value="KAG7193088.1"/>
    <property type="molecule type" value="Genomic_DNA"/>
</dbReference>
<dbReference type="Pfam" id="PF10607">
    <property type="entry name" value="CTLH"/>
    <property type="match status" value="1"/>
</dbReference>
<dbReference type="GO" id="GO:0043161">
    <property type="term" value="P:proteasome-mediated ubiquitin-dependent protein catabolic process"/>
    <property type="evidence" value="ECO:0007669"/>
    <property type="project" value="InterPro"/>
</dbReference>
<dbReference type="OrthoDB" id="1933281at2759"/>
<accession>A0A9P7V8D2</accession>
<proteinExistence type="predicted"/>
<sequence length="524" mass="59973">MPTKLLDSLVRSVHGYTGTGYDKVYDESETFLNELRDVELSLVAASKCDDLPPPPIKSLLKAGDKWYKNLIDHLKTINSATNSFQKAVINNPEYLFDLDEAYTYPLLLDNDAIFETNEDEWNSNGSGSDKDSSSSIASSRAVYNENKHELSKAIMMHLLKNGNFDVCQQMIAQQQHQYQDLGCSAEVLTKFKELSTIVDSIIIDHDLIKALDWLDIHSKEVMDPLDGSFFEIRFKLTALQFILLLSKNGKITLDSAVLAYTHSSKRMSEFLSMYLEEISPIMALLACQGAEGEVLIKCLREGFKVSKEGSRKNQKEKQFVGELLQNFKQINLDQSLFMSIAHEFIGQFCKYMQLSNELSLFQSVLAGFVNLPSFHKFNFIQLKLKNLKEAKDKANEMADLVHNVATYNFDLPFQLLDSSRSLFKFHPIFICPVSKDQLIPNIKQDSMLKPVHNEQRYNNNGKKPCHSRDYYPLNPVVVLKFCRHLALKESIWELSKHGSEKFKCHYCYKKHQFSDVSDAFIIDL</sequence>
<feature type="domain" description="CTLH/CRA C-terminal to LisH motif" evidence="1">
    <location>
        <begin position="190"/>
        <end position="374"/>
    </location>
</feature>
<evidence type="ECO:0000313" key="3">
    <source>
        <dbReference type="Proteomes" id="UP000790833"/>
    </source>
</evidence>
<keyword evidence="3" id="KW-1185">Reference proteome</keyword>
<dbReference type="PANTHER" id="PTHR12170">
    <property type="entry name" value="MACROPHAGE ERYTHROBLAST ATTACHER-RELATED"/>
    <property type="match status" value="1"/>
</dbReference>
<dbReference type="InterPro" id="IPR045098">
    <property type="entry name" value="Fyv10_fam"/>
</dbReference>
<dbReference type="GO" id="GO:0004842">
    <property type="term" value="F:ubiquitin-protein transferase activity"/>
    <property type="evidence" value="ECO:0007669"/>
    <property type="project" value="InterPro"/>
</dbReference>
<evidence type="ECO:0000259" key="1">
    <source>
        <dbReference type="Pfam" id="PF10607"/>
    </source>
</evidence>
<dbReference type="RefSeq" id="XP_043048637.1">
    <property type="nucleotide sequence ID" value="XM_043192005.1"/>
</dbReference>
<organism evidence="2 3">
    <name type="scientific">Scheffersomyces spartinae</name>
    <dbReference type="NCBI Taxonomy" id="45513"/>
    <lineage>
        <taxon>Eukaryota</taxon>
        <taxon>Fungi</taxon>
        <taxon>Dikarya</taxon>
        <taxon>Ascomycota</taxon>
        <taxon>Saccharomycotina</taxon>
        <taxon>Pichiomycetes</taxon>
        <taxon>Debaryomycetaceae</taxon>
        <taxon>Scheffersomyces</taxon>
    </lineage>
</organism>
<dbReference type="PANTHER" id="PTHR12170:SF3">
    <property type="entry name" value="GH10162P"/>
    <property type="match status" value="1"/>
</dbReference>
<comment type="caution">
    <text evidence="2">The sequence shown here is derived from an EMBL/GenBank/DDBJ whole genome shotgun (WGS) entry which is preliminary data.</text>
</comment>
<reference evidence="2" key="1">
    <citation type="submission" date="2021-03" db="EMBL/GenBank/DDBJ databases">
        <authorList>
            <person name="Palmer J.M."/>
        </authorList>
    </citation>
    <scope>NUCLEOTIDE SEQUENCE</scope>
    <source>
        <strain evidence="2">ARV_011</strain>
    </source>
</reference>
<dbReference type="GO" id="GO:0034657">
    <property type="term" value="C:GID complex"/>
    <property type="evidence" value="ECO:0007669"/>
    <property type="project" value="TreeGrafter"/>
</dbReference>
<dbReference type="GO" id="GO:0005737">
    <property type="term" value="C:cytoplasm"/>
    <property type="evidence" value="ECO:0007669"/>
    <property type="project" value="TreeGrafter"/>
</dbReference>
<gene>
    <name evidence="2" type="ORF">KQ657_001205</name>
</gene>
<evidence type="ECO:0000313" key="2">
    <source>
        <dbReference type="EMBL" id="KAG7193088.1"/>
    </source>
</evidence>
<dbReference type="AlphaFoldDB" id="A0A9P7V8D2"/>